<dbReference type="InterPro" id="IPR011006">
    <property type="entry name" value="CheY-like_superfamily"/>
</dbReference>
<dbReference type="SUPFAM" id="SSF52172">
    <property type="entry name" value="CheY-like"/>
    <property type="match status" value="1"/>
</dbReference>
<evidence type="ECO:0000256" key="1">
    <source>
        <dbReference type="ARBA" id="ARBA00022553"/>
    </source>
</evidence>
<dbReference type="InterPro" id="IPR050595">
    <property type="entry name" value="Bact_response_regulator"/>
</dbReference>
<organism evidence="8 9">
    <name type="scientific">Stenomitos frigidus ULC18</name>
    <dbReference type="NCBI Taxonomy" id="2107698"/>
    <lineage>
        <taxon>Bacteria</taxon>
        <taxon>Bacillati</taxon>
        <taxon>Cyanobacteriota</taxon>
        <taxon>Cyanophyceae</taxon>
        <taxon>Leptolyngbyales</taxon>
        <taxon>Leptolyngbyaceae</taxon>
        <taxon>Stenomitos</taxon>
    </lineage>
</organism>
<keyword evidence="4" id="KW-0238">DNA-binding</keyword>
<evidence type="ECO:0000259" key="7">
    <source>
        <dbReference type="PROSITE" id="PS50110"/>
    </source>
</evidence>
<dbReference type="FunFam" id="3.40.50.2300:FF:000001">
    <property type="entry name" value="DNA-binding response regulator PhoB"/>
    <property type="match status" value="1"/>
</dbReference>
<reference evidence="9" key="1">
    <citation type="submission" date="2018-02" db="EMBL/GenBank/DDBJ databases">
        <authorList>
            <person name="Moore K."/>
            <person name="Momper L."/>
        </authorList>
    </citation>
    <scope>NUCLEOTIDE SEQUENCE [LARGE SCALE GENOMIC DNA]</scope>
    <source>
        <strain evidence="9">ULC18</strain>
    </source>
</reference>
<keyword evidence="1 6" id="KW-0597">Phosphoprotein</keyword>
<keyword evidence="2" id="KW-0902">Two-component regulatory system</keyword>
<accession>A0A2T1DUE5</accession>
<keyword evidence="5" id="KW-0804">Transcription</keyword>
<dbReference type="Proteomes" id="UP000239576">
    <property type="component" value="Unassembled WGS sequence"/>
</dbReference>
<evidence type="ECO:0000256" key="5">
    <source>
        <dbReference type="ARBA" id="ARBA00023163"/>
    </source>
</evidence>
<dbReference type="CDD" id="cd17552">
    <property type="entry name" value="REC_RR468-like"/>
    <property type="match status" value="1"/>
</dbReference>
<evidence type="ECO:0000313" key="8">
    <source>
        <dbReference type="EMBL" id="PSB24119.1"/>
    </source>
</evidence>
<evidence type="ECO:0000256" key="2">
    <source>
        <dbReference type="ARBA" id="ARBA00023012"/>
    </source>
</evidence>
<dbReference type="AlphaFoldDB" id="A0A2T1DUE5"/>
<dbReference type="EMBL" id="PVWK01000153">
    <property type="protein sequence ID" value="PSB24119.1"/>
    <property type="molecule type" value="Genomic_DNA"/>
</dbReference>
<dbReference type="GO" id="GO:0000160">
    <property type="term" value="P:phosphorelay signal transduction system"/>
    <property type="evidence" value="ECO:0007669"/>
    <property type="project" value="UniProtKB-KW"/>
</dbReference>
<reference evidence="8 9" key="2">
    <citation type="submission" date="2018-03" db="EMBL/GenBank/DDBJ databases">
        <title>The ancient ancestry and fast evolution of plastids.</title>
        <authorList>
            <person name="Moore K.R."/>
            <person name="Magnabosco C."/>
            <person name="Momper L."/>
            <person name="Gold D.A."/>
            <person name="Bosak T."/>
            <person name="Fournier G.P."/>
        </authorList>
    </citation>
    <scope>NUCLEOTIDE SEQUENCE [LARGE SCALE GENOMIC DNA]</scope>
    <source>
        <strain evidence="8 9">ULC18</strain>
    </source>
</reference>
<dbReference type="PROSITE" id="PS50110">
    <property type="entry name" value="RESPONSE_REGULATORY"/>
    <property type="match status" value="1"/>
</dbReference>
<dbReference type="SMART" id="SM00448">
    <property type="entry name" value="REC"/>
    <property type="match status" value="1"/>
</dbReference>
<keyword evidence="3" id="KW-0805">Transcription regulation</keyword>
<evidence type="ECO:0000256" key="4">
    <source>
        <dbReference type="ARBA" id="ARBA00023125"/>
    </source>
</evidence>
<dbReference type="Gene3D" id="3.40.50.2300">
    <property type="match status" value="1"/>
</dbReference>
<name>A0A2T1DUE5_9CYAN</name>
<keyword evidence="9" id="KW-1185">Reference proteome</keyword>
<protein>
    <submittedName>
        <fullName evidence="8">Response regulator</fullName>
    </submittedName>
</protein>
<dbReference type="PANTHER" id="PTHR44591:SF22">
    <property type="entry name" value="CHEY SUBFAMILY"/>
    <property type="match status" value="1"/>
</dbReference>
<comment type="caution">
    <text evidence="8">The sequence shown here is derived from an EMBL/GenBank/DDBJ whole genome shotgun (WGS) entry which is preliminary data.</text>
</comment>
<evidence type="ECO:0000313" key="9">
    <source>
        <dbReference type="Proteomes" id="UP000239576"/>
    </source>
</evidence>
<dbReference type="RefSeq" id="WP_106260377.1">
    <property type="nucleotide sequence ID" value="NZ_CAWNSW010000052.1"/>
</dbReference>
<evidence type="ECO:0000256" key="6">
    <source>
        <dbReference type="PROSITE-ProRule" id="PRU00169"/>
    </source>
</evidence>
<proteinExistence type="predicted"/>
<feature type="modified residue" description="4-aspartylphosphate" evidence="6">
    <location>
        <position position="65"/>
    </location>
</feature>
<dbReference type="GO" id="GO:0003677">
    <property type="term" value="F:DNA binding"/>
    <property type="evidence" value="ECO:0007669"/>
    <property type="project" value="UniProtKB-KW"/>
</dbReference>
<evidence type="ECO:0000256" key="3">
    <source>
        <dbReference type="ARBA" id="ARBA00023015"/>
    </source>
</evidence>
<feature type="domain" description="Response regulatory" evidence="7">
    <location>
        <begin position="15"/>
        <end position="132"/>
    </location>
</feature>
<dbReference type="OrthoDB" id="468357at2"/>
<dbReference type="InterPro" id="IPR001789">
    <property type="entry name" value="Sig_transdc_resp-reg_receiver"/>
</dbReference>
<dbReference type="Pfam" id="PF00072">
    <property type="entry name" value="Response_reg"/>
    <property type="match status" value="1"/>
</dbReference>
<sequence>MPPHTLGVLEVATKRILVVDDEASIREVVALCLQRLGGWDVLTAASGREALEQAQADQPDAIVLDVMMPEMDGFAFLQYLRSDPTTQPIPVVLLTANSYLPNPQLFPKLGIVLTILKPFQPIDLVQQIAQAMGW</sequence>
<dbReference type="PANTHER" id="PTHR44591">
    <property type="entry name" value="STRESS RESPONSE REGULATOR PROTEIN 1"/>
    <property type="match status" value="1"/>
</dbReference>
<gene>
    <name evidence="8" type="ORF">C7B82_28260</name>
</gene>